<evidence type="ECO:0000313" key="2">
    <source>
        <dbReference type="Proteomes" id="UP000001416"/>
    </source>
</evidence>
<dbReference type="KEGG" id="neu:NE2104"/>
<organism evidence="1 2">
    <name type="scientific">Nitrosomonas europaea (strain ATCC 19718 / CIP 103999 / KCTC 2705 / NBRC 14298)</name>
    <dbReference type="NCBI Taxonomy" id="228410"/>
    <lineage>
        <taxon>Bacteria</taxon>
        <taxon>Pseudomonadati</taxon>
        <taxon>Pseudomonadota</taxon>
        <taxon>Betaproteobacteria</taxon>
        <taxon>Nitrosomonadales</taxon>
        <taxon>Nitrosomonadaceae</taxon>
        <taxon>Nitrosomonas</taxon>
    </lineage>
</organism>
<dbReference type="InterPro" id="IPR007460">
    <property type="entry name" value="BrnT_toxin"/>
</dbReference>
<dbReference type="RefSeq" id="WP_011112612.1">
    <property type="nucleotide sequence ID" value="NC_004757.1"/>
</dbReference>
<sequence>MIAFEFDEAKSQANLLKHGISFVDAQALWNDPRLLEIPAKTEDEPRYLMIGLINGKHWSAVITYRGTNIRLISVRCSRTEEVTLYES</sequence>
<dbReference type="OrthoDB" id="9798158at2"/>
<evidence type="ECO:0000313" key="1">
    <source>
        <dbReference type="EMBL" id="CAD86015.1"/>
    </source>
</evidence>
<name>Q82T27_NITEU</name>
<dbReference type="HOGENOM" id="CLU_149290_2_0_4"/>
<accession>Q82T27</accession>
<dbReference type="GeneID" id="300395541"/>
<reference evidence="1 2" key="1">
    <citation type="journal article" date="2003" name="J. Bacteriol.">
        <title>Complete genome sequence of the ammonia-oxidizing bacterium and obligate chemolithoautotroph Nitrosomonas europaea.</title>
        <authorList>
            <person name="Chain P."/>
            <person name="Lamerdin J."/>
            <person name="Larimer F."/>
            <person name="Regala W."/>
            <person name="Land M."/>
            <person name="Hauser L."/>
            <person name="Hooper A."/>
            <person name="Klotz M."/>
            <person name="Norton J."/>
            <person name="Sayavedra-Soto L."/>
            <person name="Arciero D."/>
            <person name="Hommes N."/>
            <person name="Whittaker M."/>
            <person name="Arp D."/>
        </authorList>
    </citation>
    <scope>NUCLEOTIDE SEQUENCE [LARGE SCALE GENOMIC DNA]</scope>
    <source>
        <strain evidence="2">ATCC 19718 / CIP 103999 / KCTC 2705 / NBRC 14298</strain>
    </source>
</reference>
<dbReference type="eggNOG" id="COG2929">
    <property type="taxonomic scope" value="Bacteria"/>
</dbReference>
<dbReference type="STRING" id="228410.NE2104"/>
<dbReference type="AlphaFoldDB" id="Q82T27"/>
<dbReference type="Gene3D" id="3.10.450.530">
    <property type="entry name" value="Ribonuclease toxin, BrnT, of type II toxin-antitoxin system"/>
    <property type="match status" value="1"/>
</dbReference>
<dbReference type="InterPro" id="IPR038573">
    <property type="entry name" value="BrnT_sf"/>
</dbReference>
<dbReference type="EMBL" id="AL954747">
    <property type="protein sequence ID" value="CAD86015.1"/>
    <property type="molecule type" value="Genomic_DNA"/>
</dbReference>
<dbReference type="PhylomeDB" id="Q82T27"/>
<dbReference type="SMR" id="Q82T27"/>
<proteinExistence type="predicted"/>
<keyword evidence="2" id="KW-1185">Reference proteome</keyword>
<gene>
    <name evidence="1" type="ordered locus">NE2104</name>
</gene>
<dbReference type="Proteomes" id="UP000001416">
    <property type="component" value="Chromosome"/>
</dbReference>
<dbReference type="Pfam" id="PF04365">
    <property type="entry name" value="BrnT_toxin"/>
    <property type="match status" value="1"/>
</dbReference>
<protein>
    <submittedName>
        <fullName evidence="1">Uncharacterized protein</fullName>
    </submittedName>
</protein>